<feature type="compositionally biased region" description="Basic and acidic residues" evidence="1">
    <location>
        <begin position="434"/>
        <end position="450"/>
    </location>
</feature>
<dbReference type="EMBL" id="CP111020">
    <property type="protein sequence ID" value="WAR14680.1"/>
    <property type="molecule type" value="Genomic_DNA"/>
</dbReference>
<feature type="compositionally biased region" description="Basic and acidic residues" evidence="1">
    <location>
        <begin position="70"/>
        <end position="80"/>
    </location>
</feature>
<feature type="compositionally biased region" description="Pro residues" evidence="1">
    <location>
        <begin position="49"/>
        <end position="62"/>
    </location>
</feature>
<feature type="region of interest" description="Disordered" evidence="1">
    <location>
        <begin position="15"/>
        <end position="104"/>
    </location>
</feature>
<feature type="compositionally biased region" description="Polar residues" evidence="1">
    <location>
        <begin position="397"/>
        <end position="416"/>
    </location>
</feature>
<evidence type="ECO:0000256" key="1">
    <source>
        <dbReference type="SAM" id="MobiDB-lite"/>
    </source>
</evidence>
<feature type="region of interest" description="Disordered" evidence="1">
    <location>
        <begin position="638"/>
        <end position="685"/>
    </location>
</feature>
<feature type="compositionally biased region" description="Basic and acidic residues" evidence="1">
    <location>
        <begin position="177"/>
        <end position="189"/>
    </location>
</feature>
<accession>A0ABY7EZ70</accession>
<feature type="compositionally biased region" description="Basic and acidic residues" evidence="1">
    <location>
        <begin position="468"/>
        <end position="477"/>
    </location>
</feature>
<feature type="compositionally biased region" description="Low complexity" evidence="1">
    <location>
        <begin position="216"/>
        <end position="232"/>
    </location>
</feature>
<feature type="compositionally biased region" description="Polar residues" evidence="1">
    <location>
        <begin position="16"/>
        <end position="26"/>
    </location>
</feature>
<feature type="compositionally biased region" description="Polar residues" evidence="1">
    <location>
        <begin position="646"/>
        <end position="663"/>
    </location>
</feature>
<feature type="region of interest" description="Disordered" evidence="1">
    <location>
        <begin position="177"/>
        <end position="247"/>
    </location>
</feature>
<feature type="compositionally biased region" description="Polar residues" evidence="1">
    <location>
        <begin position="190"/>
        <end position="206"/>
    </location>
</feature>
<proteinExistence type="predicted"/>
<keyword evidence="3" id="KW-1185">Reference proteome</keyword>
<feature type="region of interest" description="Disordered" evidence="1">
    <location>
        <begin position="590"/>
        <end position="616"/>
    </location>
</feature>
<protein>
    <submittedName>
        <fullName evidence="2">Uncharacterized protein</fullName>
    </submittedName>
</protein>
<feature type="compositionally biased region" description="Low complexity" evidence="1">
    <location>
        <begin position="664"/>
        <end position="685"/>
    </location>
</feature>
<evidence type="ECO:0000313" key="3">
    <source>
        <dbReference type="Proteomes" id="UP001164746"/>
    </source>
</evidence>
<feature type="compositionally biased region" description="Low complexity" evidence="1">
    <location>
        <begin position="603"/>
        <end position="616"/>
    </location>
</feature>
<organism evidence="2 3">
    <name type="scientific">Mya arenaria</name>
    <name type="common">Soft-shell clam</name>
    <dbReference type="NCBI Taxonomy" id="6604"/>
    <lineage>
        <taxon>Eukaryota</taxon>
        <taxon>Metazoa</taxon>
        <taxon>Spiralia</taxon>
        <taxon>Lophotrochozoa</taxon>
        <taxon>Mollusca</taxon>
        <taxon>Bivalvia</taxon>
        <taxon>Autobranchia</taxon>
        <taxon>Heteroconchia</taxon>
        <taxon>Euheterodonta</taxon>
        <taxon>Imparidentia</taxon>
        <taxon>Neoheterodontei</taxon>
        <taxon>Myida</taxon>
        <taxon>Myoidea</taxon>
        <taxon>Myidae</taxon>
        <taxon>Mya</taxon>
    </lineage>
</organism>
<sequence>MAMKANIFYARPVVLGNSSGTSNFRTNKPEGQRIPVKKQTRFADLENTEPPPRPPPPRPSRPPKQGEVTRIAHTEREVKRRLPTAPTNSVSYAPTYATPEPKPLTRLNVTSHERLWMKDAEEEENGPTNILSPPMKYITPESTEEMVRNFDPLDIDNLSDHSDSSADTMIMMTTEEERKNQEKINHRSSPESATNKSNSNHTSPNDSPDDGYGTNSSTGTVSSPFSSSFGSSDFDHANSGGAKRVILPNGAIKPNSVRESWAVKRKQRMIEAQDNSVQEQLRELTIIEEEGGGSSGGNRGMRNENPINEIPEPIPMATGNANESEAPKSPLEKLSGELLEKWSDMDRNYRNYYGFDENEKKYSRTDSKVNYFQEKKINNMYGHDNYYRPQYGSEAALNQGQGQRSMSMRQPPTNQGILRDSKEKTSASKSSSSKRTEKPEKSGKEKESKGNKLFQILPNMFKPSSKKGNSESKDSKGHKPKRLLPVPVVVTETKPEVKHDNTEEYEQAEYLNIGDLPQYCLASVEQEEKLKKGQYVSLESLHKRPVFASSRDIKKLFSNHDQSFDSINSPGAQRHSFHAMPLSYRHRSGMMPGGDGDNDMRPRASSASASMRTQQMQNSVESRMALIARKNVQVMNQAHQARMEDNSSVGNTSFQSNSSNQRPSGSRTRLDSGSSGGDSKLSTLV</sequence>
<name>A0ABY7EZ70_MYAAR</name>
<feature type="region of interest" description="Disordered" evidence="1">
    <location>
        <begin position="397"/>
        <end position="483"/>
    </location>
</feature>
<dbReference type="Proteomes" id="UP001164746">
    <property type="component" value="Chromosome 9"/>
</dbReference>
<feature type="region of interest" description="Disordered" evidence="1">
    <location>
        <begin position="290"/>
        <end position="332"/>
    </location>
</feature>
<gene>
    <name evidence="2" type="ORF">MAR_004785</name>
</gene>
<reference evidence="2" key="1">
    <citation type="submission" date="2022-11" db="EMBL/GenBank/DDBJ databases">
        <title>Centuries of genome instability and evolution in soft-shell clam transmissible cancer (bioRxiv).</title>
        <authorList>
            <person name="Hart S.F.M."/>
            <person name="Yonemitsu M.A."/>
            <person name="Giersch R.M."/>
            <person name="Beal B.F."/>
            <person name="Arriagada G."/>
            <person name="Davis B.W."/>
            <person name="Ostrander E.A."/>
            <person name="Goff S.P."/>
            <person name="Metzger M.J."/>
        </authorList>
    </citation>
    <scope>NUCLEOTIDE SEQUENCE</scope>
    <source>
        <strain evidence="2">MELC-2E11</strain>
        <tissue evidence="2">Siphon/mantle</tissue>
    </source>
</reference>
<evidence type="ECO:0000313" key="2">
    <source>
        <dbReference type="EMBL" id="WAR14680.1"/>
    </source>
</evidence>